<keyword evidence="3" id="KW-1185">Reference proteome</keyword>
<feature type="transmembrane region" description="Helical" evidence="1">
    <location>
        <begin position="420"/>
        <end position="439"/>
    </location>
</feature>
<evidence type="ECO:0000313" key="3">
    <source>
        <dbReference type="Proteomes" id="UP000806077"/>
    </source>
</evidence>
<dbReference type="Proteomes" id="UP000806077">
    <property type="component" value="Unassembled WGS sequence"/>
</dbReference>
<proteinExistence type="predicted"/>
<accession>A0AAP1RES5</accession>
<organism evidence="2 3">
    <name type="scientific">Tenacibaculum finnmarkense genomovar finnmarkense</name>
    <dbReference type="NCBI Taxonomy" id="1458503"/>
    <lineage>
        <taxon>Bacteria</taxon>
        <taxon>Pseudomonadati</taxon>
        <taxon>Bacteroidota</taxon>
        <taxon>Flavobacteriia</taxon>
        <taxon>Flavobacteriales</taxon>
        <taxon>Flavobacteriaceae</taxon>
        <taxon>Tenacibaculum</taxon>
        <taxon>Tenacibaculum finnmarkense</taxon>
    </lineage>
</organism>
<gene>
    <name evidence="2" type="ORF">F7645_06025</name>
</gene>
<evidence type="ECO:0000313" key="2">
    <source>
        <dbReference type="EMBL" id="MBE7694979.1"/>
    </source>
</evidence>
<feature type="transmembrane region" description="Helical" evidence="1">
    <location>
        <begin position="136"/>
        <end position="157"/>
    </location>
</feature>
<reference evidence="2 3" key="1">
    <citation type="journal article" date="2020" name="Int. J. Syst. Evol. Microbiol.">
        <title>Tenacibaculum piscium sp. nov., isolated from skin ulcers of sea-farmed fish, and description of Tenacibaculum finnmarkense sp. nov. with subdivision into genomovars finnmarkense and ulcerans.</title>
        <authorList>
            <person name="Olsen A.B."/>
            <person name="Spilsberg B."/>
            <person name="Nilsen H.K."/>
            <person name="Lagesen K."/>
            <person name="Gulla S."/>
            <person name="Avendano-Herrera R."/>
            <person name="Irgang R."/>
            <person name="Duchaud E."/>
            <person name="Colquhoun D.J."/>
        </authorList>
    </citation>
    <scope>NUCLEOTIDE SEQUENCE [LARGE SCALE GENOMIC DNA]</scope>
    <source>
        <strain evidence="2 3">TNO037</strain>
    </source>
</reference>
<feature type="transmembrane region" description="Helical" evidence="1">
    <location>
        <begin position="57"/>
        <end position="76"/>
    </location>
</feature>
<feature type="transmembrane region" description="Helical" evidence="1">
    <location>
        <begin position="96"/>
        <end position="116"/>
    </location>
</feature>
<feature type="transmembrane region" description="Helical" evidence="1">
    <location>
        <begin position="29"/>
        <end position="45"/>
    </location>
</feature>
<dbReference type="RefSeq" id="WP_159459695.1">
    <property type="nucleotide sequence ID" value="NZ_JAFMUT010000007.1"/>
</dbReference>
<protein>
    <submittedName>
        <fullName evidence="2">O-antigen polysaccharide polymerase Wzy</fullName>
    </submittedName>
</protein>
<evidence type="ECO:0000256" key="1">
    <source>
        <dbReference type="SAM" id="Phobius"/>
    </source>
</evidence>
<feature type="transmembrane region" description="Helical" evidence="1">
    <location>
        <begin position="388"/>
        <end position="408"/>
    </location>
</feature>
<feature type="transmembrane region" description="Helical" evidence="1">
    <location>
        <begin position="445"/>
        <end position="466"/>
    </location>
</feature>
<feature type="transmembrane region" description="Helical" evidence="1">
    <location>
        <begin position="169"/>
        <end position="187"/>
    </location>
</feature>
<feature type="transmembrane region" description="Helical" evidence="1">
    <location>
        <begin position="259"/>
        <end position="279"/>
    </location>
</feature>
<keyword evidence="1" id="KW-1133">Transmembrane helix</keyword>
<keyword evidence="1" id="KW-0472">Membrane</keyword>
<feature type="transmembrane region" description="Helical" evidence="1">
    <location>
        <begin position="231"/>
        <end position="247"/>
    </location>
</feature>
<dbReference type="AlphaFoldDB" id="A0AAP1RES5"/>
<dbReference type="EMBL" id="WXXV01000006">
    <property type="protein sequence ID" value="MBE7694979.1"/>
    <property type="molecule type" value="Genomic_DNA"/>
</dbReference>
<dbReference type="Pfam" id="PF14296">
    <property type="entry name" value="O-ag_pol_Wzy"/>
    <property type="match status" value="1"/>
</dbReference>
<dbReference type="InterPro" id="IPR029468">
    <property type="entry name" value="O-ag_pol_Wzy"/>
</dbReference>
<feature type="transmembrane region" description="Helical" evidence="1">
    <location>
        <begin position="332"/>
        <end position="353"/>
    </location>
</feature>
<sequence length="472" mass="53206">MVFIVFVIFIVLFSSFVFGITPSTDKELIVMLSLNLITILVFFSSKETSFFYKKNYFKHSNLLILSFLIVFFQIAVEYLAGNIDLGNDFLIPRPDVFFKTVHVLSISFVTFFLGYLISKKIKFRETKSVRPKNTLFLYLGSVLSFILYVFVTDKSYFMGSYAETKFTPLMVYSSVLYVSFTTAYLVQKSVNIRLSNSCFSLKEFIFKIDKLIIVAITLYLGLVLMSGDRGPFIFMSMVCLVVFMYATRIKLKLKVIAPMIVFAVVLIMFIGIARAPFLIGASFSEKLDYVLEVKDRIPFVSPATMELASSFRTANVVVAEVSSKTDYFYGSFFIRTILSIIPGLSGLLIEFFYSDLPNYMNTPASYVTYLIQGASPRYGDGASAITDIYLDFGVAGCVFFFFFFGASIRGMEKAVFGKKPGASIFLLVVSVCYFAMAIRTGRASILEPFITAVRVLIFIYLNNILVKGLKKG</sequence>
<feature type="transmembrane region" description="Helical" evidence="1">
    <location>
        <begin position="299"/>
        <end position="320"/>
    </location>
</feature>
<comment type="caution">
    <text evidence="2">The sequence shown here is derived from an EMBL/GenBank/DDBJ whole genome shotgun (WGS) entry which is preliminary data.</text>
</comment>
<name>A0AAP1RES5_9FLAO</name>
<feature type="transmembrane region" description="Helical" evidence="1">
    <location>
        <begin position="208"/>
        <end position="225"/>
    </location>
</feature>
<keyword evidence="1" id="KW-0812">Transmembrane</keyword>